<keyword evidence="1" id="KW-0175">Coiled coil</keyword>
<dbReference type="GO" id="GO:0003677">
    <property type="term" value="F:DNA binding"/>
    <property type="evidence" value="ECO:0007669"/>
    <property type="project" value="InterPro"/>
</dbReference>
<dbReference type="InterPro" id="IPR002514">
    <property type="entry name" value="Transposase_8"/>
</dbReference>
<evidence type="ECO:0000313" key="3">
    <source>
        <dbReference type="Proteomes" id="UP000231019"/>
    </source>
</evidence>
<dbReference type="GO" id="GO:0006313">
    <property type="term" value="P:DNA transposition"/>
    <property type="evidence" value="ECO:0007669"/>
    <property type="project" value="InterPro"/>
</dbReference>
<dbReference type="Pfam" id="PF01527">
    <property type="entry name" value="HTH_Tnp_1"/>
    <property type="match status" value="1"/>
</dbReference>
<name>A0A2M7GAG5_9BACT</name>
<dbReference type="AlphaFoldDB" id="A0A2M7GAG5"/>
<feature type="coiled-coil region" evidence="1">
    <location>
        <begin position="49"/>
        <end position="83"/>
    </location>
</feature>
<comment type="caution">
    <text evidence="2">The sequence shown here is derived from an EMBL/GenBank/DDBJ whole genome shotgun (WGS) entry which is preliminary data.</text>
</comment>
<dbReference type="InterPro" id="IPR052546">
    <property type="entry name" value="Transposase_8_domain"/>
</dbReference>
<dbReference type="PANTHER" id="PTHR33609:SF1">
    <property type="entry name" value="TRANSPOSASE"/>
    <property type="match status" value="1"/>
</dbReference>
<dbReference type="Proteomes" id="UP000231019">
    <property type="component" value="Unassembled WGS sequence"/>
</dbReference>
<dbReference type="InterPro" id="IPR009057">
    <property type="entry name" value="Homeodomain-like_sf"/>
</dbReference>
<evidence type="ECO:0000313" key="2">
    <source>
        <dbReference type="EMBL" id="PIW18883.1"/>
    </source>
</evidence>
<accession>A0A2M7GAG5</accession>
<dbReference type="GO" id="GO:0004803">
    <property type="term" value="F:transposase activity"/>
    <property type="evidence" value="ECO:0007669"/>
    <property type="project" value="InterPro"/>
</dbReference>
<proteinExistence type="predicted"/>
<organism evidence="2 3">
    <name type="scientific">bacterium (Candidatus Blackallbacteria) CG17_big_fil_post_rev_8_21_14_2_50_48_46</name>
    <dbReference type="NCBI Taxonomy" id="2014261"/>
    <lineage>
        <taxon>Bacteria</taxon>
        <taxon>Candidatus Blackallbacteria</taxon>
    </lineage>
</organism>
<evidence type="ECO:0000256" key="1">
    <source>
        <dbReference type="SAM" id="Coils"/>
    </source>
</evidence>
<protein>
    <recommendedName>
        <fullName evidence="4">Transposase</fullName>
    </recommendedName>
</protein>
<reference evidence="2 3" key="1">
    <citation type="submission" date="2017-09" db="EMBL/GenBank/DDBJ databases">
        <title>Depth-based differentiation of microbial function through sediment-hosted aquifers and enrichment of novel symbionts in the deep terrestrial subsurface.</title>
        <authorList>
            <person name="Probst A.J."/>
            <person name="Ladd B."/>
            <person name="Jarett J.K."/>
            <person name="Geller-Mcgrath D.E."/>
            <person name="Sieber C.M."/>
            <person name="Emerson J.B."/>
            <person name="Anantharaman K."/>
            <person name="Thomas B.C."/>
            <person name="Malmstrom R."/>
            <person name="Stieglmeier M."/>
            <person name="Klingl A."/>
            <person name="Woyke T."/>
            <person name="Ryan C.M."/>
            <person name="Banfield J.F."/>
        </authorList>
    </citation>
    <scope>NUCLEOTIDE SEQUENCE [LARGE SCALE GENOMIC DNA]</scope>
    <source>
        <strain evidence="2">CG17_big_fil_post_rev_8_21_14_2_50_48_46</strain>
    </source>
</reference>
<gene>
    <name evidence="2" type="ORF">COW36_03110</name>
</gene>
<evidence type="ECO:0008006" key="4">
    <source>
        <dbReference type="Google" id="ProtNLM"/>
    </source>
</evidence>
<dbReference type="SUPFAM" id="SSF46689">
    <property type="entry name" value="Homeodomain-like"/>
    <property type="match status" value="1"/>
</dbReference>
<sequence>MQSMKAKKYSEIQIMSKLREADKFKAEGKSIAEIVKTLEITIPTYYKWRNEYGGKEKEIEKELKTLKKENELLKRLVAEKELDILMLKESYDGNKPAAL</sequence>
<dbReference type="EMBL" id="PFFQ01000007">
    <property type="protein sequence ID" value="PIW18883.1"/>
    <property type="molecule type" value="Genomic_DNA"/>
</dbReference>
<dbReference type="PANTHER" id="PTHR33609">
    <property type="entry name" value="LOW CALCIUM RESPONSE LOCUS PROTEIN S"/>
    <property type="match status" value="1"/>
</dbReference>